<dbReference type="Proteomes" id="UP000501421">
    <property type="component" value="Plasmid pGspE55-1"/>
</dbReference>
<reference evidence="2" key="1">
    <citation type="journal article" date="2020" name="Microbiol. Resour. Announc.">
        <title>Complete Genome Sequence of Geobacillus sp. Strain E55-1, Isolated from Mine Geyser in Japan.</title>
        <authorList>
            <person name="Miyazaki K."/>
            <person name="Hase E."/>
            <person name="Tokito N."/>
        </authorList>
    </citation>
    <scope>NUCLEOTIDE SEQUENCE [LARGE SCALE GENOMIC DNA]</scope>
    <source>
        <strain evidence="2">E55-1</strain>
        <plasmid evidence="2">pGspE55-1</plasmid>
    </source>
</reference>
<organism evidence="1 2">
    <name type="scientific">Geobacillus subterraneus</name>
    <dbReference type="NCBI Taxonomy" id="129338"/>
    <lineage>
        <taxon>Bacteria</taxon>
        <taxon>Bacillati</taxon>
        <taxon>Bacillota</taxon>
        <taxon>Bacilli</taxon>
        <taxon>Bacillales</taxon>
        <taxon>Anoxybacillaceae</taxon>
        <taxon>Geobacillus</taxon>
    </lineage>
</organism>
<gene>
    <name evidence="1" type="ORF">GsuE55_37020</name>
</gene>
<dbReference type="EMBL" id="AP022558">
    <property type="protein sequence ID" value="BBW98869.1"/>
    <property type="molecule type" value="Genomic_DNA"/>
</dbReference>
<dbReference type="RefSeq" id="WP_172418850.1">
    <property type="nucleotide sequence ID" value="NZ_AP022558.1"/>
</dbReference>
<geneLocation type="plasmid" evidence="1 2">
    <name>pGspE55-1</name>
</geneLocation>
<evidence type="ECO:0000313" key="2">
    <source>
        <dbReference type="Proteomes" id="UP000501421"/>
    </source>
</evidence>
<name>A0A679FV50_9BACL</name>
<evidence type="ECO:0000313" key="1">
    <source>
        <dbReference type="EMBL" id="BBW98869.1"/>
    </source>
</evidence>
<keyword evidence="2" id="KW-1185">Reference proteome</keyword>
<dbReference type="AlphaFoldDB" id="A0A679FV50"/>
<proteinExistence type="predicted"/>
<protein>
    <submittedName>
        <fullName evidence="1">Uncharacterized protein</fullName>
    </submittedName>
</protein>
<sequence length="277" mass="32542">MLERFQVEAFELDKKVKKLLNELMAAPFDDKDPDHYMWRQTLFSYFFDIQSFAGFWLQYFSRSVVEEGMASRNDWGYFTLSKGRWLFTGSLFEVLETKDGSPQWVIGRLLDRERYIEERAGGDDPKPSLLEGKRVRLREESLVESNASIKKWVQFQEEPFFFFDAEHHAEDGTIETLRLQISPLPKETAKREAQRIIASHQPVPLPRSLFRGVVRFRQKTQKGTPLCDMTFPWNEAASAMFHHDRIDSEWWAFLQSSLIDAWLFDVLQQSLALQAQS</sequence>
<keyword evidence="1" id="KW-0614">Plasmid</keyword>
<accession>A0A679FV50</accession>